<feature type="compositionally biased region" description="Polar residues" evidence="1">
    <location>
        <begin position="241"/>
        <end position="253"/>
    </location>
</feature>
<evidence type="ECO:0000256" key="1">
    <source>
        <dbReference type="SAM" id="MobiDB-lite"/>
    </source>
</evidence>
<keyword evidence="3" id="KW-1185">Reference proteome</keyword>
<organism evidence="2">
    <name type="scientific">Oryza punctata</name>
    <name type="common">Red rice</name>
    <dbReference type="NCBI Taxonomy" id="4537"/>
    <lineage>
        <taxon>Eukaryota</taxon>
        <taxon>Viridiplantae</taxon>
        <taxon>Streptophyta</taxon>
        <taxon>Embryophyta</taxon>
        <taxon>Tracheophyta</taxon>
        <taxon>Spermatophyta</taxon>
        <taxon>Magnoliopsida</taxon>
        <taxon>Liliopsida</taxon>
        <taxon>Poales</taxon>
        <taxon>Poaceae</taxon>
        <taxon>BOP clade</taxon>
        <taxon>Oryzoideae</taxon>
        <taxon>Oryzeae</taxon>
        <taxon>Oryzinae</taxon>
        <taxon>Oryza</taxon>
    </lineage>
</organism>
<dbReference type="Gramene" id="OPUNC03G31880.1">
    <property type="protein sequence ID" value="OPUNC03G31880.1"/>
    <property type="gene ID" value="OPUNC03G31880"/>
</dbReference>
<reference evidence="2" key="2">
    <citation type="submission" date="2018-05" db="EMBL/GenBank/DDBJ databases">
        <title>OpunRS2 (Oryza punctata Reference Sequence Version 2).</title>
        <authorList>
            <person name="Zhang J."/>
            <person name="Kudrna D."/>
            <person name="Lee S."/>
            <person name="Talag J."/>
            <person name="Welchert J."/>
            <person name="Wing R.A."/>
        </authorList>
    </citation>
    <scope>NUCLEOTIDE SEQUENCE [LARGE SCALE GENOMIC DNA]</scope>
</reference>
<evidence type="ECO:0000313" key="2">
    <source>
        <dbReference type="EnsemblPlants" id="OPUNC03G31880.1"/>
    </source>
</evidence>
<protein>
    <submittedName>
        <fullName evidence="2">Uncharacterized protein</fullName>
    </submittedName>
</protein>
<feature type="compositionally biased region" description="Basic and acidic residues" evidence="1">
    <location>
        <begin position="18"/>
        <end position="35"/>
    </location>
</feature>
<proteinExistence type="predicted"/>
<dbReference type="HOGENOM" id="CLU_664601_0_0_1"/>
<name>A0A0E0KJ85_ORYPU</name>
<dbReference type="EnsemblPlants" id="OPUNC03G31880.1">
    <property type="protein sequence ID" value="OPUNC03G31880.1"/>
    <property type="gene ID" value="OPUNC03G31880"/>
</dbReference>
<accession>A0A0E0KJ85</accession>
<dbReference type="AlphaFoldDB" id="A0A0E0KJ85"/>
<reference evidence="2" key="1">
    <citation type="submission" date="2015-04" db="UniProtKB">
        <authorList>
            <consortium name="EnsemblPlants"/>
        </authorList>
    </citation>
    <scope>IDENTIFICATION</scope>
</reference>
<feature type="region of interest" description="Disordered" evidence="1">
    <location>
        <begin position="239"/>
        <end position="258"/>
    </location>
</feature>
<dbReference type="Proteomes" id="UP000026962">
    <property type="component" value="Chromosome 3"/>
</dbReference>
<sequence>MAEGRERAPVGRYRSAGRHLDKRERARERGEREREDKDGIRRVFMRGGTTDLTFRGEEGMVVCMRRTPIKKPDTKERKNPDSFFKITQLEGRCHDKPNSIVKFDDYAHKTLQAKRPFGNPVNHVSGYIRGSNDLDYSEHFALQKIFKSIFKRLGGTAALERGPLSLERRRAEAGRGERGTTAPPLSGGVGRWKLAISSDALLCPVASSDGIKATTHECGPTCNEEHVAKVGYANLRRPSGVHTSNIPGQSPQDTGFEKNKFVRPNNVACMHGSFWVGGVACSTSRQGNATQACPMNSDTRPAYQCCLLTDRTHTLINFTSKYHDSLMEKKQEKMIGTELSLFQARIGTRRLSYLSPQLSLWNPRPNRQIPTPKTETGRVSIARTSKKKLAANEVDTGHSARLPDSLKSQSSLAH</sequence>
<feature type="region of interest" description="Disordered" evidence="1">
    <location>
        <begin position="1"/>
        <end position="35"/>
    </location>
</feature>
<evidence type="ECO:0000313" key="3">
    <source>
        <dbReference type="Proteomes" id="UP000026962"/>
    </source>
</evidence>
<feature type="region of interest" description="Disordered" evidence="1">
    <location>
        <begin position="363"/>
        <end position="414"/>
    </location>
</feature>